<dbReference type="PROSITE" id="PS50110">
    <property type="entry name" value="RESPONSE_REGULATORY"/>
    <property type="match status" value="1"/>
</dbReference>
<dbReference type="InterPro" id="IPR001789">
    <property type="entry name" value="Sig_transdc_resp-reg_receiver"/>
</dbReference>
<keyword evidence="6" id="KW-1185">Reference proteome</keyword>
<protein>
    <submittedName>
        <fullName evidence="5">PAS/PAC sensor protein</fullName>
    </submittedName>
</protein>
<dbReference type="Pfam" id="PF13188">
    <property type="entry name" value="PAS_8"/>
    <property type="match status" value="1"/>
</dbReference>
<dbReference type="SUPFAM" id="SSF55785">
    <property type="entry name" value="PYP-like sensor domain (PAS domain)"/>
    <property type="match status" value="1"/>
</dbReference>
<dbReference type="CDD" id="cd00156">
    <property type="entry name" value="REC"/>
    <property type="match status" value="1"/>
</dbReference>
<feature type="domain" description="PAS" evidence="4">
    <location>
        <begin position="141"/>
        <end position="195"/>
    </location>
</feature>
<dbReference type="KEGG" id="mtt:Ftrac_0030"/>
<dbReference type="InterPro" id="IPR011006">
    <property type="entry name" value="CheY-like_superfamily"/>
</dbReference>
<dbReference type="InterPro" id="IPR000014">
    <property type="entry name" value="PAS"/>
</dbReference>
<dbReference type="PROSITE" id="PS50112">
    <property type="entry name" value="PAS"/>
    <property type="match status" value="1"/>
</dbReference>
<dbReference type="CDD" id="cd00130">
    <property type="entry name" value="PAS"/>
    <property type="match status" value="1"/>
</dbReference>
<dbReference type="InterPro" id="IPR035965">
    <property type="entry name" value="PAS-like_dom_sf"/>
</dbReference>
<evidence type="ECO:0000256" key="1">
    <source>
        <dbReference type="ARBA" id="ARBA00022553"/>
    </source>
</evidence>
<dbReference type="PANTHER" id="PTHR44591">
    <property type="entry name" value="STRESS RESPONSE REGULATOR PROTEIN 1"/>
    <property type="match status" value="1"/>
</dbReference>
<feature type="domain" description="Response regulatory" evidence="3">
    <location>
        <begin position="10"/>
        <end position="128"/>
    </location>
</feature>
<dbReference type="NCBIfam" id="TIGR00229">
    <property type="entry name" value="sensory_box"/>
    <property type="match status" value="1"/>
</dbReference>
<dbReference type="STRING" id="643867.Ftrac_0030"/>
<dbReference type="OrthoDB" id="9124519at2"/>
<dbReference type="SMART" id="SM00091">
    <property type="entry name" value="PAS"/>
    <property type="match status" value="1"/>
</dbReference>
<dbReference type="Pfam" id="PF00072">
    <property type="entry name" value="Response_reg"/>
    <property type="match status" value="1"/>
</dbReference>
<evidence type="ECO:0000259" key="3">
    <source>
        <dbReference type="PROSITE" id="PS50110"/>
    </source>
</evidence>
<dbReference type="Gene3D" id="3.40.50.2300">
    <property type="match status" value="1"/>
</dbReference>
<dbReference type="InterPro" id="IPR050595">
    <property type="entry name" value="Bact_response_regulator"/>
</dbReference>
<organism evidence="5 6">
    <name type="scientific">Marivirga tractuosa (strain ATCC 23168 / DSM 4126 / NBRC 15989 / NCIMB 1408 / VKM B-1430 / H-43)</name>
    <name type="common">Microscilla tractuosa</name>
    <name type="synonym">Flexibacter tractuosus</name>
    <dbReference type="NCBI Taxonomy" id="643867"/>
    <lineage>
        <taxon>Bacteria</taxon>
        <taxon>Pseudomonadati</taxon>
        <taxon>Bacteroidota</taxon>
        <taxon>Cytophagia</taxon>
        <taxon>Cytophagales</taxon>
        <taxon>Marivirgaceae</taxon>
        <taxon>Marivirga</taxon>
    </lineage>
</organism>
<sequence>MSLNENHGLKVILIEDNLGDQILIKDYLEDEFPKLNLDIASDFKETKCLLKEPNNPYKIILLDLSLPDVDKDTLLKEILALAPSTPIIILTGQDDIHTAIQALTLGCTDYLLKNEITSKGLRKSITYAFERKHIDKQLENSVKRYQQLFQLNPQPIWVINNNTGGFLEVNKSAIDKYGYEKEEFLEMSMQDIDPDFDKLDLQKYHDASEILRDGNLHQHQLKNGHNIQVRLYVNPIEYQGIDATLLMSIDLSETESYIRQIEEQNQQLKDIAWEQSHLVRAPLTRMMGIINRLEEKHMAHIMEVDEECSLLLKNVLKSAHEIDDVIRSIVTKSSSKDK</sequence>
<dbReference type="PANTHER" id="PTHR44591:SF3">
    <property type="entry name" value="RESPONSE REGULATORY DOMAIN-CONTAINING PROTEIN"/>
    <property type="match status" value="1"/>
</dbReference>
<reference evidence="5 6" key="1">
    <citation type="journal article" date="2011" name="Stand. Genomic Sci.">
        <title>Complete genome sequence of Marivirga tractuosa type strain (H-43).</title>
        <authorList>
            <person name="Pagani I."/>
            <person name="Chertkov O."/>
            <person name="Lapidus A."/>
            <person name="Lucas S."/>
            <person name="Del Rio T.G."/>
            <person name="Tice H."/>
            <person name="Copeland A."/>
            <person name="Cheng J.F."/>
            <person name="Nolan M."/>
            <person name="Saunders E."/>
            <person name="Pitluck S."/>
            <person name="Held B."/>
            <person name="Goodwin L."/>
            <person name="Liolios K."/>
            <person name="Ovchinikova G."/>
            <person name="Ivanova N."/>
            <person name="Mavromatis K."/>
            <person name="Pati A."/>
            <person name="Chen A."/>
            <person name="Palaniappan K."/>
            <person name="Land M."/>
            <person name="Hauser L."/>
            <person name="Jeffries C.D."/>
            <person name="Detter J.C."/>
            <person name="Han C."/>
            <person name="Tapia R."/>
            <person name="Ngatchou-Djao O.D."/>
            <person name="Rohde M."/>
            <person name="Goker M."/>
            <person name="Spring S."/>
            <person name="Sikorski J."/>
            <person name="Woyke T."/>
            <person name="Bristow J."/>
            <person name="Eisen J.A."/>
            <person name="Markowitz V."/>
            <person name="Hugenholtz P."/>
            <person name="Klenk H.P."/>
            <person name="Kyrpides N.C."/>
        </authorList>
    </citation>
    <scope>NUCLEOTIDE SEQUENCE [LARGE SCALE GENOMIC DNA]</scope>
    <source>
        <strain evidence="6">ATCC 23168 / DSM 4126 / NBRC 15989 / NCIMB 1408 / VKM B-1430 / H-43</strain>
    </source>
</reference>
<name>E4TUR9_MARTH</name>
<dbReference type="GO" id="GO:0000160">
    <property type="term" value="P:phosphorelay signal transduction system"/>
    <property type="evidence" value="ECO:0007669"/>
    <property type="project" value="InterPro"/>
</dbReference>
<dbReference type="Proteomes" id="UP000008720">
    <property type="component" value="Chromosome"/>
</dbReference>
<dbReference type="EMBL" id="CP002349">
    <property type="protein sequence ID" value="ADR20047.1"/>
    <property type="molecule type" value="Genomic_DNA"/>
</dbReference>
<gene>
    <name evidence="5" type="ordered locus">Ftrac_0030</name>
</gene>
<keyword evidence="1 2" id="KW-0597">Phosphoprotein</keyword>
<dbReference type="AlphaFoldDB" id="E4TUR9"/>
<dbReference type="RefSeq" id="WP_013452198.1">
    <property type="nucleotide sequence ID" value="NC_014759.1"/>
</dbReference>
<evidence type="ECO:0000313" key="6">
    <source>
        <dbReference type="Proteomes" id="UP000008720"/>
    </source>
</evidence>
<accession>E4TUR9</accession>
<dbReference type="eggNOG" id="COG0745">
    <property type="taxonomic scope" value="Bacteria"/>
</dbReference>
<dbReference type="SUPFAM" id="SSF52172">
    <property type="entry name" value="CheY-like"/>
    <property type="match status" value="1"/>
</dbReference>
<evidence type="ECO:0000313" key="5">
    <source>
        <dbReference type="EMBL" id="ADR20047.1"/>
    </source>
</evidence>
<evidence type="ECO:0000259" key="4">
    <source>
        <dbReference type="PROSITE" id="PS50112"/>
    </source>
</evidence>
<evidence type="ECO:0000256" key="2">
    <source>
        <dbReference type="PROSITE-ProRule" id="PRU00169"/>
    </source>
</evidence>
<proteinExistence type="predicted"/>
<dbReference type="HOGENOM" id="CLU_068427_0_0_10"/>
<dbReference type="Gene3D" id="3.30.450.20">
    <property type="entry name" value="PAS domain"/>
    <property type="match status" value="1"/>
</dbReference>
<dbReference type="SMART" id="SM00448">
    <property type="entry name" value="REC"/>
    <property type="match status" value="1"/>
</dbReference>
<feature type="modified residue" description="4-aspartylphosphate" evidence="2">
    <location>
        <position position="63"/>
    </location>
</feature>